<protein>
    <submittedName>
        <fullName evidence="1">Uncharacterized protein</fullName>
    </submittedName>
</protein>
<reference evidence="1" key="1">
    <citation type="submission" date="2019-05" db="EMBL/GenBank/DDBJ databases">
        <title>Annotation for the trematode Fasciolopsis buski.</title>
        <authorList>
            <person name="Choi Y.-J."/>
        </authorList>
    </citation>
    <scope>NUCLEOTIDE SEQUENCE</scope>
    <source>
        <strain evidence="1">HT</strain>
        <tissue evidence="1">Whole worm</tissue>
    </source>
</reference>
<accession>A0A8E0S2N4</accession>
<gene>
    <name evidence="1" type="ORF">FBUS_09533</name>
</gene>
<evidence type="ECO:0000313" key="2">
    <source>
        <dbReference type="Proteomes" id="UP000728185"/>
    </source>
</evidence>
<name>A0A8E0S2N4_9TREM</name>
<keyword evidence="2" id="KW-1185">Reference proteome</keyword>
<dbReference type="AlphaFoldDB" id="A0A8E0S2N4"/>
<proteinExistence type="predicted"/>
<dbReference type="Proteomes" id="UP000728185">
    <property type="component" value="Unassembled WGS sequence"/>
</dbReference>
<dbReference type="OrthoDB" id="6238723at2759"/>
<organism evidence="1 2">
    <name type="scientific">Fasciolopsis buskii</name>
    <dbReference type="NCBI Taxonomy" id="27845"/>
    <lineage>
        <taxon>Eukaryota</taxon>
        <taxon>Metazoa</taxon>
        <taxon>Spiralia</taxon>
        <taxon>Lophotrochozoa</taxon>
        <taxon>Platyhelminthes</taxon>
        <taxon>Trematoda</taxon>
        <taxon>Digenea</taxon>
        <taxon>Plagiorchiida</taxon>
        <taxon>Echinostomata</taxon>
        <taxon>Echinostomatoidea</taxon>
        <taxon>Fasciolidae</taxon>
        <taxon>Fasciolopsis</taxon>
    </lineage>
</organism>
<evidence type="ECO:0000313" key="1">
    <source>
        <dbReference type="EMBL" id="KAA0200071.1"/>
    </source>
</evidence>
<comment type="caution">
    <text evidence="1">The sequence shown here is derived from an EMBL/GenBank/DDBJ whole genome shotgun (WGS) entry which is preliminary data.</text>
</comment>
<sequence length="161" mass="18294">MDQGVSPITYASPWIALTCSLLSDSDLKTSVIQVVCDVEIYENVNRNPHGPNEPDLFMRVVKFTGETVPKSDFDLLLTDPDCFVKYSDSILGSNFLCCFIIQDIEDVSMYPGFCEIMNKFVQYATQSYRARVSENAFIICFSKDRVRLNPPFTKFRELTGV</sequence>
<dbReference type="EMBL" id="LUCM01000756">
    <property type="protein sequence ID" value="KAA0200071.1"/>
    <property type="molecule type" value="Genomic_DNA"/>
</dbReference>